<comment type="caution">
    <text evidence="1">The sequence shown here is derived from an EMBL/GenBank/DDBJ whole genome shotgun (WGS) entry which is preliminary data.</text>
</comment>
<dbReference type="Gene3D" id="3.90.840.10">
    <property type="entry name" value="Thiol-activated cytolysin superfamily/Thiol-activated cytolysin, alpha-beta domain"/>
    <property type="match status" value="1"/>
</dbReference>
<dbReference type="InterPro" id="IPR001869">
    <property type="entry name" value="Thiol_cytolysin"/>
</dbReference>
<dbReference type="Pfam" id="PF01289">
    <property type="entry name" value="Thiol_cytolysin"/>
    <property type="match status" value="1"/>
</dbReference>
<dbReference type="InterPro" id="IPR036359">
    <property type="entry name" value="Thiol_cytolysin_sf"/>
</dbReference>
<name>A0A7W9DZL0_9SPHI</name>
<dbReference type="GO" id="GO:0015485">
    <property type="term" value="F:cholesterol binding"/>
    <property type="evidence" value="ECO:0007669"/>
    <property type="project" value="InterPro"/>
</dbReference>
<reference evidence="1 2" key="1">
    <citation type="submission" date="2020-08" db="EMBL/GenBank/DDBJ databases">
        <title>Genomic Encyclopedia of Type Strains, Phase IV (KMG-V): Genome sequencing to study the core and pangenomes of soil and plant-associated prokaryotes.</title>
        <authorList>
            <person name="Whitman W."/>
        </authorList>
    </citation>
    <scope>NUCLEOTIDE SEQUENCE [LARGE SCALE GENOMIC DNA]</scope>
    <source>
        <strain evidence="1 2">S3M1</strain>
    </source>
</reference>
<dbReference type="Gene3D" id="3.40.30.40">
    <property type="entry name" value="Perfringolysin"/>
    <property type="match status" value="1"/>
</dbReference>
<dbReference type="Proteomes" id="UP000537204">
    <property type="component" value="Unassembled WGS sequence"/>
</dbReference>
<dbReference type="SUPFAM" id="SSF56978">
    <property type="entry name" value="Perfringolysin"/>
    <property type="match status" value="1"/>
</dbReference>
<sequence>MKLRYTLFLVIIVFSSCKKQAINIKSAGQNTELKSPEGGNVSINSGSLNAFHSWIQEGSFIKSRINSGKTSGVEFPDRLMDIGSWNDRTIGAVHIRKDSMWLGDFAGRSFIGYADEFTMLPEWLGQKDNFYLGNLIKGNTISSLDMTPLSERLGQYESRPISASVSLPGKTVSGIFNPNELSASQFYSKLLQDNGMPNTQNAAYSYSLQEFTYYDELRTVFGSNVKVSALFYGSGSTSTNGVLRIAKKSGLVAKFIQKNFSLDMDVPEQGELYANLDLNAVDGYWPAYISNITYGSTGILVIESDENQDVVNSTYKKAFNVLGGLVSGTSSLTSSETATINNSMMKIYFIGPNGAEAVKQIFSIDELVGFIKKGSSFSAQTPGVPISFKMKSLKDNKIINNNFRIDAPVEKIYVKLTRTTEGNKYRAYLNFYADPQATLPIIAPARITFSLNNFRMVREGSHRDGFSMVREGDAWRINNTAHLTRIDANYQGDPPIRYGSSDSSYVVILP</sequence>
<gene>
    <name evidence="1" type="ORF">HDE68_003046</name>
</gene>
<dbReference type="PROSITE" id="PS51257">
    <property type="entry name" value="PROKAR_LIPOPROTEIN"/>
    <property type="match status" value="1"/>
</dbReference>
<organism evidence="1 2">
    <name type="scientific">Pedobacter cryoconitis</name>
    <dbReference type="NCBI Taxonomy" id="188932"/>
    <lineage>
        <taxon>Bacteria</taxon>
        <taxon>Pseudomonadati</taxon>
        <taxon>Bacteroidota</taxon>
        <taxon>Sphingobacteriia</taxon>
        <taxon>Sphingobacteriales</taxon>
        <taxon>Sphingobacteriaceae</taxon>
        <taxon>Pedobacter</taxon>
    </lineage>
</organism>
<evidence type="ECO:0008006" key="3">
    <source>
        <dbReference type="Google" id="ProtNLM"/>
    </source>
</evidence>
<dbReference type="RefSeq" id="WP_183883010.1">
    <property type="nucleotide sequence ID" value="NZ_JACHCE010000004.1"/>
</dbReference>
<dbReference type="AlphaFoldDB" id="A0A7W9DZL0"/>
<dbReference type="EMBL" id="JACHCE010000004">
    <property type="protein sequence ID" value="MBB5637133.1"/>
    <property type="molecule type" value="Genomic_DNA"/>
</dbReference>
<evidence type="ECO:0000313" key="1">
    <source>
        <dbReference type="EMBL" id="MBB5637133.1"/>
    </source>
</evidence>
<protein>
    <recommendedName>
        <fullName evidence="3">Thiol-activated cytolysin</fullName>
    </recommendedName>
</protein>
<accession>A0A7W9DZL0</accession>
<proteinExistence type="predicted"/>
<dbReference type="InterPro" id="IPR036363">
    <property type="entry name" value="Thiol_cytolysin_ab_sf"/>
</dbReference>
<evidence type="ECO:0000313" key="2">
    <source>
        <dbReference type="Proteomes" id="UP000537204"/>
    </source>
</evidence>